<dbReference type="AlphaFoldDB" id="A0A9N9B919"/>
<evidence type="ECO:0000313" key="2">
    <source>
        <dbReference type="Proteomes" id="UP000789831"/>
    </source>
</evidence>
<gene>
    <name evidence="1" type="ORF">AGERDE_LOCUS6984</name>
</gene>
<feature type="non-terminal residue" evidence="1">
    <location>
        <position position="169"/>
    </location>
</feature>
<accession>A0A9N9B919</accession>
<name>A0A9N9B919_9GLOM</name>
<dbReference type="EMBL" id="CAJVPL010001182">
    <property type="protein sequence ID" value="CAG8557472.1"/>
    <property type="molecule type" value="Genomic_DNA"/>
</dbReference>
<organism evidence="1 2">
    <name type="scientific">Ambispora gerdemannii</name>
    <dbReference type="NCBI Taxonomy" id="144530"/>
    <lineage>
        <taxon>Eukaryota</taxon>
        <taxon>Fungi</taxon>
        <taxon>Fungi incertae sedis</taxon>
        <taxon>Mucoromycota</taxon>
        <taxon>Glomeromycotina</taxon>
        <taxon>Glomeromycetes</taxon>
        <taxon>Archaeosporales</taxon>
        <taxon>Ambisporaceae</taxon>
        <taxon>Ambispora</taxon>
    </lineage>
</organism>
<comment type="caution">
    <text evidence="1">The sequence shown here is derived from an EMBL/GenBank/DDBJ whole genome shotgun (WGS) entry which is preliminary data.</text>
</comment>
<sequence>MTKEIISLKLKRKVEDDHLRLHDIDRIEEILSPFFKVAPTLHSTVSVRFLFDESTSNNNDTDCIENKDNGIIDAKIYQIGELQKLVKEFLESNYDYAQIISTEPNQINLTIRRNKKFCQEENNKVDDDRSTCNQVQVRDANAQSKHVIININDKSDDTFDEIYESGVSG</sequence>
<protein>
    <submittedName>
        <fullName evidence="1">1831_t:CDS:1</fullName>
    </submittedName>
</protein>
<evidence type="ECO:0000313" key="1">
    <source>
        <dbReference type="EMBL" id="CAG8557472.1"/>
    </source>
</evidence>
<dbReference type="Proteomes" id="UP000789831">
    <property type="component" value="Unassembled WGS sequence"/>
</dbReference>
<reference evidence="1" key="1">
    <citation type="submission" date="2021-06" db="EMBL/GenBank/DDBJ databases">
        <authorList>
            <person name="Kallberg Y."/>
            <person name="Tangrot J."/>
            <person name="Rosling A."/>
        </authorList>
    </citation>
    <scope>NUCLEOTIDE SEQUENCE</scope>
    <source>
        <strain evidence="1">MT106</strain>
    </source>
</reference>
<proteinExistence type="predicted"/>
<keyword evidence="2" id="KW-1185">Reference proteome</keyword>